<protein>
    <submittedName>
        <fullName evidence="1">Uncharacterized protein</fullName>
    </submittedName>
</protein>
<dbReference type="EMBL" id="LUEZ02000041">
    <property type="protein sequence ID" value="RDB24698.1"/>
    <property type="molecule type" value="Genomic_DNA"/>
</dbReference>
<comment type="caution">
    <text evidence="1">The sequence shown here is derived from an EMBL/GenBank/DDBJ whole genome shotgun (WGS) entry which is preliminary data.</text>
</comment>
<proteinExistence type="predicted"/>
<organism evidence="1 2">
    <name type="scientific">Hypsizygus marmoreus</name>
    <name type="common">White beech mushroom</name>
    <name type="synonym">Agaricus marmoreus</name>
    <dbReference type="NCBI Taxonomy" id="39966"/>
    <lineage>
        <taxon>Eukaryota</taxon>
        <taxon>Fungi</taxon>
        <taxon>Dikarya</taxon>
        <taxon>Basidiomycota</taxon>
        <taxon>Agaricomycotina</taxon>
        <taxon>Agaricomycetes</taxon>
        <taxon>Agaricomycetidae</taxon>
        <taxon>Agaricales</taxon>
        <taxon>Tricholomatineae</taxon>
        <taxon>Lyophyllaceae</taxon>
        <taxon>Hypsizygus</taxon>
    </lineage>
</organism>
<evidence type="ECO:0000313" key="2">
    <source>
        <dbReference type="Proteomes" id="UP000076154"/>
    </source>
</evidence>
<dbReference type="InParanoid" id="A0A369JSB8"/>
<sequence>MPPVWQRHNENQMALPPLKPECVRAPLPPLTLSDIGPSPPLRNRDPSKGPIVKTYFLGFVMSFEDLAQWGADHDLVPGGEYYRLRNEAWDTLRMVVPHPTATATVRYGPDRMYGSSFVVATNRTPEELERAGDLEFIEQVRTILGKEEPPIWHRRPPATTNHEHVTNARTRMKMRALASHSRGPFQRLSTINDTACTLTHESCFRNNYNRLSLPPLKPECIRPSPPPLTLDDIGPSPPLRNKESFRGPIAKTYLLGFVMTFEDLAQWGADHGLDPDAATPITRTREPATHFPG</sequence>
<accession>A0A369JSB8</accession>
<name>A0A369JSB8_HYPMA</name>
<dbReference type="OrthoDB" id="3064502at2759"/>
<gene>
    <name evidence="1" type="ORF">Hypma_007335</name>
</gene>
<dbReference type="AlphaFoldDB" id="A0A369JSB8"/>
<evidence type="ECO:0000313" key="1">
    <source>
        <dbReference type="EMBL" id="RDB24698.1"/>
    </source>
</evidence>
<reference evidence="1" key="1">
    <citation type="submission" date="2018-04" db="EMBL/GenBank/DDBJ databases">
        <title>Whole genome sequencing of Hypsizygus marmoreus.</title>
        <authorList>
            <person name="Choi I.-G."/>
            <person name="Min B."/>
            <person name="Kim J.-G."/>
            <person name="Kim S."/>
            <person name="Oh Y.-L."/>
            <person name="Kong W.-S."/>
            <person name="Park H."/>
            <person name="Jeong J."/>
            <person name="Song E.-S."/>
        </authorList>
    </citation>
    <scope>NUCLEOTIDE SEQUENCE [LARGE SCALE GENOMIC DNA]</scope>
    <source>
        <strain evidence="1">51987-8</strain>
    </source>
</reference>
<keyword evidence="2" id="KW-1185">Reference proteome</keyword>
<dbReference type="Proteomes" id="UP000076154">
    <property type="component" value="Unassembled WGS sequence"/>
</dbReference>